<feature type="transmembrane region" description="Helical" evidence="8">
    <location>
        <begin position="281"/>
        <end position="303"/>
    </location>
</feature>
<comment type="similarity">
    <text evidence="2">Belongs to the auxin efflux carrier (TC 2.A.69) family.</text>
</comment>
<evidence type="ECO:0000256" key="3">
    <source>
        <dbReference type="ARBA" id="ARBA00022448"/>
    </source>
</evidence>
<comment type="caution">
    <text evidence="9">The sequence shown here is derived from an EMBL/GenBank/DDBJ whole genome shotgun (WGS) entry which is preliminary data.</text>
</comment>
<accession>A0ABS7L4Q7</accession>
<keyword evidence="6 8" id="KW-1133">Transmembrane helix</keyword>
<feature type="transmembrane region" description="Helical" evidence="8">
    <location>
        <begin position="183"/>
        <end position="209"/>
    </location>
</feature>
<organism evidence="9 10">
    <name type="scientific">Sellimonas caecigallum</name>
    <dbReference type="NCBI Taxonomy" id="2592333"/>
    <lineage>
        <taxon>Bacteria</taxon>
        <taxon>Bacillati</taxon>
        <taxon>Bacillota</taxon>
        <taxon>Clostridia</taxon>
        <taxon>Lachnospirales</taxon>
        <taxon>Lachnospiraceae</taxon>
        <taxon>Sellimonas</taxon>
    </lineage>
</organism>
<dbReference type="RefSeq" id="WP_087199804.1">
    <property type="nucleotide sequence ID" value="NZ_CP173660.1"/>
</dbReference>
<keyword evidence="10" id="KW-1185">Reference proteome</keyword>
<keyword evidence="5 8" id="KW-0812">Transmembrane</keyword>
<name>A0ABS7L4Q7_9FIRM</name>
<feature type="transmembrane region" description="Helical" evidence="8">
    <location>
        <begin position="6"/>
        <end position="24"/>
    </location>
</feature>
<feature type="transmembrane region" description="Helical" evidence="8">
    <location>
        <begin position="62"/>
        <end position="87"/>
    </location>
</feature>
<dbReference type="InterPro" id="IPR004776">
    <property type="entry name" value="Mem_transp_PIN-like"/>
</dbReference>
<dbReference type="SUPFAM" id="SSF103473">
    <property type="entry name" value="MFS general substrate transporter"/>
    <property type="match status" value="1"/>
</dbReference>
<reference evidence="9 10" key="1">
    <citation type="journal article" date="2020" name="New Microbes New Infect">
        <title>Sellimonas caecigallum sp. nov., description and genome sequence of a new member of the Sellimonas genus isolated from the cecum of feral chicken.</title>
        <authorList>
            <person name="Wongkuna S."/>
            <person name="Ghimire S."/>
            <person name="Antony L."/>
            <person name="Chankhamhaengdecha S."/>
            <person name="Janvilisri T."/>
            <person name="Scaria J."/>
        </authorList>
    </citation>
    <scope>NUCLEOTIDE SEQUENCE [LARGE SCALE GENOMIC DNA]</scope>
    <source>
        <strain evidence="9 10">SW451</strain>
    </source>
</reference>
<evidence type="ECO:0000256" key="4">
    <source>
        <dbReference type="ARBA" id="ARBA00022475"/>
    </source>
</evidence>
<keyword evidence="7 8" id="KW-0472">Membrane</keyword>
<dbReference type="PANTHER" id="PTHR36838:SF1">
    <property type="entry name" value="SLR1864 PROTEIN"/>
    <property type="match status" value="1"/>
</dbReference>
<dbReference type="InterPro" id="IPR036259">
    <property type="entry name" value="MFS_trans_sf"/>
</dbReference>
<feature type="transmembrane region" description="Helical" evidence="8">
    <location>
        <begin position="36"/>
        <end position="56"/>
    </location>
</feature>
<evidence type="ECO:0000256" key="1">
    <source>
        <dbReference type="ARBA" id="ARBA00004651"/>
    </source>
</evidence>
<dbReference type="Pfam" id="PF03547">
    <property type="entry name" value="Mem_trans"/>
    <property type="match status" value="1"/>
</dbReference>
<evidence type="ECO:0000313" key="9">
    <source>
        <dbReference type="EMBL" id="MBY0758005.1"/>
    </source>
</evidence>
<evidence type="ECO:0000256" key="7">
    <source>
        <dbReference type="ARBA" id="ARBA00023136"/>
    </source>
</evidence>
<gene>
    <name evidence="9" type="ORF">FLB61_02645</name>
</gene>
<dbReference type="Gene3D" id="1.20.1530.20">
    <property type="match status" value="1"/>
</dbReference>
<dbReference type="Proteomes" id="UP000779049">
    <property type="component" value="Unassembled WGS sequence"/>
</dbReference>
<dbReference type="InterPro" id="IPR038770">
    <property type="entry name" value="Na+/solute_symporter_sf"/>
</dbReference>
<evidence type="ECO:0000256" key="6">
    <source>
        <dbReference type="ARBA" id="ARBA00022989"/>
    </source>
</evidence>
<keyword evidence="3" id="KW-0813">Transport</keyword>
<evidence type="ECO:0000256" key="5">
    <source>
        <dbReference type="ARBA" id="ARBA00022692"/>
    </source>
</evidence>
<keyword evidence="4" id="KW-1003">Cell membrane</keyword>
<evidence type="ECO:0000313" key="10">
    <source>
        <dbReference type="Proteomes" id="UP000779049"/>
    </source>
</evidence>
<dbReference type="EMBL" id="VIRV01000002">
    <property type="protein sequence ID" value="MBY0758005.1"/>
    <property type="molecule type" value="Genomic_DNA"/>
</dbReference>
<feature type="transmembrane region" description="Helical" evidence="8">
    <location>
        <begin position="248"/>
        <end position="269"/>
    </location>
</feature>
<feature type="transmembrane region" description="Helical" evidence="8">
    <location>
        <begin position="221"/>
        <end position="242"/>
    </location>
</feature>
<feature type="transmembrane region" description="Helical" evidence="8">
    <location>
        <begin position="99"/>
        <end position="120"/>
    </location>
</feature>
<proteinExistence type="inferred from homology"/>
<sequence length="304" mass="33363">MIVQNMLNMQGMMFFFVLVGFLVRRRGIVGMEGRKNMVDLCLYVLLPFNIFHAFLVQTKDNVWRLVLITILLSVLYNVISVGAAFLLYKKADETKRKPLRYGTIVSNGGFLGNPVIEGIYGTNGLLYASVFMLPVRIVMWSVGVSCFISGQKKNVVKKVVTHPCIVAIFLGLIAMLLPVQWPIFFTTAVGGLSSANTPMSMMLIGMMLAEMDPRGLIDQTMVFYTSVRLVILPMILFGVTALLPIPSILRGITVIMAGMPAPVTTALLSSKYGGNESYATGMIFLTTLGSLVTLPLWCLILSIG</sequence>
<feature type="transmembrane region" description="Helical" evidence="8">
    <location>
        <begin position="159"/>
        <end position="177"/>
    </location>
</feature>
<comment type="subcellular location">
    <subcellularLocation>
        <location evidence="1">Cell membrane</location>
        <topology evidence="1">Multi-pass membrane protein</topology>
    </subcellularLocation>
</comment>
<feature type="transmembrane region" description="Helical" evidence="8">
    <location>
        <begin position="126"/>
        <end position="147"/>
    </location>
</feature>
<protein>
    <submittedName>
        <fullName evidence="9">AEC family transporter</fullName>
    </submittedName>
</protein>
<evidence type="ECO:0000256" key="8">
    <source>
        <dbReference type="SAM" id="Phobius"/>
    </source>
</evidence>
<evidence type="ECO:0000256" key="2">
    <source>
        <dbReference type="ARBA" id="ARBA00010145"/>
    </source>
</evidence>
<dbReference type="PANTHER" id="PTHR36838">
    <property type="entry name" value="AUXIN EFFLUX CARRIER FAMILY PROTEIN"/>
    <property type="match status" value="1"/>
</dbReference>